<accession>A0A3Q2Y4K9</accession>
<dbReference type="FunFam" id="2.10.110.10:FF:000002">
    <property type="entry name" value="LIM domain and actin-binding 1"/>
    <property type="match status" value="1"/>
</dbReference>
<evidence type="ECO:0000256" key="4">
    <source>
        <dbReference type="PROSITE-ProRule" id="PRU00125"/>
    </source>
</evidence>
<protein>
    <submittedName>
        <fullName evidence="6">LIM domain containing 2</fullName>
    </submittedName>
</protein>
<proteinExistence type="predicted"/>
<keyword evidence="2 4" id="KW-0862">Zinc</keyword>
<dbReference type="InterPro" id="IPR001781">
    <property type="entry name" value="Znf_LIM"/>
</dbReference>
<dbReference type="AlphaFoldDB" id="A0A3Q2Y4K9"/>
<feature type="domain" description="LIM zinc-binding" evidence="5">
    <location>
        <begin position="34"/>
        <end position="94"/>
    </location>
</feature>
<dbReference type="Proteomes" id="UP000264820">
    <property type="component" value="Unplaced"/>
</dbReference>
<dbReference type="PROSITE" id="PS50023">
    <property type="entry name" value="LIM_DOMAIN_2"/>
    <property type="match status" value="1"/>
</dbReference>
<keyword evidence="7" id="KW-1185">Reference proteome</keyword>
<organism evidence="6 7">
    <name type="scientific">Hippocampus comes</name>
    <name type="common">Tiger tail seahorse</name>
    <dbReference type="NCBI Taxonomy" id="109280"/>
    <lineage>
        <taxon>Eukaryota</taxon>
        <taxon>Metazoa</taxon>
        <taxon>Chordata</taxon>
        <taxon>Craniata</taxon>
        <taxon>Vertebrata</taxon>
        <taxon>Euteleostomi</taxon>
        <taxon>Actinopterygii</taxon>
        <taxon>Neopterygii</taxon>
        <taxon>Teleostei</taxon>
        <taxon>Neoteleostei</taxon>
        <taxon>Acanthomorphata</taxon>
        <taxon>Syngnathiaria</taxon>
        <taxon>Syngnathiformes</taxon>
        <taxon>Syngnathoidei</taxon>
        <taxon>Syngnathidae</taxon>
        <taxon>Hippocampus</taxon>
    </lineage>
</organism>
<reference evidence="6" key="1">
    <citation type="submission" date="2025-08" db="UniProtKB">
        <authorList>
            <consortium name="Ensembl"/>
        </authorList>
    </citation>
    <scope>IDENTIFICATION</scope>
</reference>
<evidence type="ECO:0000313" key="7">
    <source>
        <dbReference type="Proteomes" id="UP000264820"/>
    </source>
</evidence>
<keyword evidence="3 4" id="KW-0440">LIM domain</keyword>
<dbReference type="Gene3D" id="2.10.110.10">
    <property type="entry name" value="Cysteine Rich Protein"/>
    <property type="match status" value="1"/>
</dbReference>
<evidence type="ECO:0000256" key="1">
    <source>
        <dbReference type="ARBA" id="ARBA00022723"/>
    </source>
</evidence>
<dbReference type="PANTHER" id="PTHR24206">
    <property type="entry name" value="OS06G0237300 PROTEIN"/>
    <property type="match status" value="1"/>
</dbReference>
<dbReference type="Ensembl" id="ENSHCOT00000019464.1">
    <property type="protein sequence ID" value="ENSHCOP00000012431.1"/>
    <property type="gene ID" value="ENSHCOG00000015469.1"/>
</dbReference>
<evidence type="ECO:0000259" key="5">
    <source>
        <dbReference type="PROSITE" id="PS50023"/>
    </source>
</evidence>
<dbReference type="SMART" id="SM00132">
    <property type="entry name" value="LIM"/>
    <property type="match status" value="1"/>
</dbReference>
<keyword evidence="1 4" id="KW-0479">Metal-binding</keyword>
<reference evidence="6" key="2">
    <citation type="submission" date="2025-09" db="UniProtKB">
        <authorList>
            <consortium name="Ensembl"/>
        </authorList>
    </citation>
    <scope>IDENTIFICATION</scope>
</reference>
<sequence length="124" mass="14218">MSFQAAFTDFDQMGGGTPNKDAKSPQNFFSPVKEMCSACLTPVYPVEKMVANKLILHNSCFCCKHCQKKLSIHNYSSLYGEFYCMSHYQQLFKRKGNYDEGFGRTQHKDLGDKTRRCSVRSFLS</sequence>
<evidence type="ECO:0000313" key="6">
    <source>
        <dbReference type="Ensembl" id="ENSHCOP00000012431.1"/>
    </source>
</evidence>
<name>A0A3Q2Y4K9_HIPCM</name>
<evidence type="ECO:0000256" key="2">
    <source>
        <dbReference type="ARBA" id="ARBA00022833"/>
    </source>
</evidence>
<dbReference type="GeneTree" id="ENSGT00940000158377"/>
<evidence type="ECO:0000256" key="3">
    <source>
        <dbReference type="ARBA" id="ARBA00023038"/>
    </source>
</evidence>
<dbReference type="Pfam" id="PF00412">
    <property type="entry name" value="LIM"/>
    <property type="match status" value="1"/>
</dbReference>
<dbReference type="SUPFAM" id="SSF57716">
    <property type="entry name" value="Glucocorticoid receptor-like (DNA-binding domain)"/>
    <property type="match status" value="2"/>
</dbReference>
<dbReference type="GO" id="GO:0046872">
    <property type="term" value="F:metal ion binding"/>
    <property type="evidence" value="ECO:0007669"/>
    <property type="project" value="UniProtKB-KW"/>
</dbReference>